<evidence type="ECO:0000313" key="2">
    <source>
        <dbReference type="Proteomes" id="UP001358586"/>
    </source>
</evidence>
<protein>
    <recommendedName>
        <fullName evidence="3">Zinc finger, CCHC-type</fullName>
    </recommendedName>
</protein>
<reference evidence="1 2" key="1">
    <citation type="submission" date="2023-03" db="EMBL/GenBank/DDBJ databases">
        <title>WGS of Gossypium arboreum.</title>
        <authorList>
            <person name="Yu D."/>
        </authorList>
    </citation>
    <scope>NUCLEOTIDE SEQUENCE [LARGE SCALE GENOMIC DNA]</scope>
    <source>
        <tissue evidence="1">Leaf</tissue>
    </source>
</reference>
<comment type="caution">
    <text evidence="1">The sequence shown here is derived from an EMBL/GenBank/DDBJ whole genome shotgun (WGS) entry which is preliminary data.</text>
</comment>
<gene>
    <name evidence="1" type="ORF">PVK06_034019</name>
</gene>
<proteinExistence type="predicted"/>
<sequence>MLDIRCLMLATMTLELQKQHEDMVAYDIIQNLKELYEGKECQERYETIKAMFQCKMVEGSLVGIHILKMLRFVESLEKLGFSLGVKLATDVIQQSLLDSFC</sequence>
<accession>A0ABR0NDZ5</accession>
<dbReference type="Proteomes" id="UP001358586">
    <property type="component" value="Chromosome 10"/>
</dbReference>
<evidence type="ECO:0000313" key="1">
    <source>
        <dbReference type="EMBL" id="KAK5792891.1"/>
    </source>
</evidence>
<name>A0ABR0NDZ5_GOSAR</name>
<keyword evidence="2" id="KW-1185">Reference proteome</keyword>
<dbReference type="EMBL" id="JARKNE010000010">
    <property type="protein sequence ID" value="KAK5792891.1"/>
    <property type="molecule type" value="Genomic_DNA"/>
</dbReference>
<evidence type="ECO:0008006" key="3">
    <source>
        <dbReference type="Google" id="ProtNLM"/>
    </source>
</evidence>
<organism evidence="1 2">
    <name type="scientific">Gossypium arboreum</name>
    <name type="common">Tree cotton</name>
    <name type="synonym">Gossypium nanking</name>
    <dbReference type="NCBI Taxonomy" id="29729"/>
    <lineage>
        <taxon>Eukaryota</taxon>
        <taxon>Viridiplantae</taxon>
        <taxon>Streptophyta</taxon>
        <taxon>Embryophyta</taxon>
        <taxon>Tracheophyta</taxon>
        <taxon>Spermatophyta</taxon>
        <taxon>Magnoliopsida</taxon>
        <taxon>eudicotyledons</taxon>
        <taxon>Gunneridae</taxon>
        <taxon>Pentapetalae</taxon>
        <taxon>rosids</taxon>
        <taxon>malvids</taxon>
        <taxon>Malvales</taxon>
        <taxon>Malvaceae</taxon>
        <taxon>Malvoideae</taxon>
        <taxon>Gossypium</taxon>
    </lineage>
</organism>